<evidence type="ECO:0000256" key="3">
    <source>
        <dbReference type="ARBA" id="ARBA00022679"/>
    </source>
</evidence>
<reference evidence="10 11" key="1">
    <citation type="submission" date="2019-03" db="EMBL/GenBank/DDBJ databases">
        <title>Genome sequence of Thiobacillaceae bacterium LSR1, a sulfur-oxidizing bacterium isolated from freshwater sediment.</title>
        <authorList>
            <person name="Li S."/>
        </authorList>
    </citation>
    <scope>NUCLEOTIDE SEQUENCE [LARGE SCALE GENOMIC DNA]</scope>
    <source>
        <strain evidence="10 11">LSR1</strain>
    </source>
</reference>
<evidence type="ECO:0000256" key="1">
    <source>
        <dbReference type="ARBA" id="ARBA00011900"/>
    </source>
</evidence>
<evidence type="ECO:0000259" key="6">
    <source>
        <dbReference type="Pfam" id="PF20465"/>
    </source>
</evidence>
<dbReference type="InterPro" id="IPR050953">
    <property type="entry name" value="N4_N6_ade-DNA_methylase"/>
</dbReference>
<feature type="domain" description="MmeI-like DNA-methyltransferase" evidence="9">
    <location>
        <begin position="333"/>
        <end position="598"/>
    </location>
</feature>
<evidence type="ECO:0000256" key="2">
    <source>
        <dbReference type="ARBA" id="ARBA00022603"/>
    </source>
</evidence>
<evidence type="ECO:0000259" key="9">
    <source>
        <dbReference type="Pfam" id="PF20473"/>
    </source>
</evidence>
<evidence type="ECO:0000313" key="11">
    <source>
        <dbReference type="Proteomes" id="UP000295443"/>
    </source>
</evidence>
<dbReference type="Pfam" id="PF20473">
    <property type="entry name" value="MmeI_Mtase"/>
    <property type="match status" value="1"/>
</dbReference>
<comment type="caution">
    <text evidence="10">The sequence shown here is derived from an EMBL/GenBank/DDBJ whole genome shotgun (WGS) entry which is preliminary data.</text>
</comment>
<evidence type="ECO:0000259" key="5">
    <source>
        <dbReference type="Pfam" id="PF20464"/>
    </source>
</evidence>
<feature type="domain" description="MmeI-like target recognition" evidence="7">
    <location>
        <begin position="622"/>
        <end position="824"/>
    </location>
</feature>
<evidence type="ECO:0000256" key="4">
    <source>
        <dbReference type="ARBA" id="ARBA00047942"/>
    </source>
</evidence>
<dbReference type="Proteomes" id="UP000295443">
    <property type="component" value="Unassembled WGS sequence"/>
</dbReference>
<dbReference type="SUPFAM" id="SSF53335">
    <property type="entry name" value="S-adenosyl-L-methionine-dependent methyltransferases"/>
    <property type="match status" value="1"/>
</dbReference>
<feature type="domain" description="MmeI-like N-terminal" evidence="5">
    <location>
        <begin position="11"/>
        <end position="173"/>
    </location>
</feature>
<organism evidence="10 11">
    <name type="scientific">Parasulfuritortus cantonensis</name>
    <dbReference type="NCBI Taxonomy" id="2528202"/>
    <lineage>
        <taxon>Bacteria</taxon>
        <taxon>Pseudomonadati</taxon>
        <taxon>Pseudomonadota</taxon>
        <taxon>Betaproteobacteria</taxon>
        <taxon>Nitrosomonadales</taxon>
        <taxon>Thiobacillaceae</taxon>
        <taxon>Parasulfuritortus</taxon>
    </lineage>
</organism>
<dbReference type="RefSeq" id="WP_131447584.1">
    <property type="nucleotide sequence ID" value="NZ_SJZB01000042.1"/>
</dbReference>
<keyword evidence="2 10" id="KW-0489">Methyltransferase</keyword>
<evidence type="ECO:0000313" key="10">
    <source>
        <dbReference type="EMBL" id="TCJ12793.1"/>
    </source>
</evidence>
<dbReference type="GO" id="GO:0009007">
    <property type="term" value="F:site-specific DNA-methyltransferase (adenine-specific) activity"/>
    <property type="evidence" value="ECO:0007669"/>
    <property type="project" value="UniProtKB-EC"/>
</dbReference>
<name>A0A4R1B8U5_9PROT</name>
<comment type="catalytic activity">
    <reaction evidence="4">
        <text>a 2'-deoxyadenosine in DNA + S-adenosyl-L-methionine = an N(6)-methyl-2'-deoxyadenosine in DNA + S-adenosyl-L-homocysteine + H(+)</text>
        <dbReference type="Rhea" id="RHEA:15197"/>
        <dbReference type="Rhea" id="RHEA-COMP:12418"/>
        <dbReference type="Rhea" id="RHEA-COMP:12419"/>
        <dbReference type="ChEBI" id="CHEBI:15378"/>
        <dbReference type="ChEBI" id="CHEBI:57856"/>
        <dbReference type="ChEBI" id="CHEBI:59789"/>
        <dbReference type="ChEBI" id="CHEBI:90615"/>
        <dbReference type="ChEBI" id="CHEBI:90616"/>
        <dbReference type="EC" id="2.1.1.72"/>
    </reaction>
</comment>
<dbReference type="Pfam" id="PF20464">
    <property type="entry name" value="MmeI_N"/>
    <property type="match status" value="1"/>
</dbReference>
<dbReference type="Gene3D" id="3.40.50.150">
    <property type="entry name" value="Vaccinia Virus protein VP39"/>
    <property type="match status" value="1"/>
</dbReference>
<dbReference type="OrthoDB" id="9782445at2"/>
<feature type="domain" description="MmeI-like helicase spacer" evidence="6">
    <location>
        <begin position="179"/>
        <end position="257"/>
    </location>
</feature>
<gene>
    <name evidence="10" type="ORF">EZJ19_11165</name>
</gene>
<proteinExistence type="predicted"/>
<evidence type="ECO:0000259" key="8">
    <source>
        <dbReference type="Pfam" id="PF20467"/>
    </source>
</evidence>
<dbReference type="InterPro" id="IPR046817">
    <property type="entry name" value="MmeI_N"/>
</dbReference>
<accession>A0A4R1B8U5</accession>
<dbReference type="Pfam" id="PF20465">
    <property type="entry name" value="MmeI_hel"/>
    <property type="match status" value="1"/>
</dbReference>
<protein>
    <recommendedName>
        <fullName evidence="1">site-specific DNA-methyltransferase (adenine-specific)</fullName>
        <ecNumber evidence="1">2.1.1.72</ecNumber>
    </recommendedName>
</protein>
<dbReference type="InterPro" id="IPR046819">
    <property type="entry name" value="MmeI_hel"/>
</dbReference>
<evidence type="ECO:0000259" key="7">
    <source>
        <dbReference type="Pfam" id="PF20466"/>
    </source>
</evidence>
<dbReference type="EC" id="2.1.1.72" evidence="1"/>
<dbReference type="Pfam" id="PF20466">
    <property type="entry name" value="MmeI_TRD"/>
    <property type="match status" value="1"/>
</dbReference>
<dbReference type="EMBL" id="SJZB01000042">
    <property type="protein sequence ID" value="TCJ12793.1"/>
    <property type="molecule type" value="Genomic_DNA"/>
</dbReference>
<dbReference type="AlphaFoldDB" id="A0A4R1B8U5"/>
<dbReference type="PANTHER" id="PTHR33841:SF1">
    <property type="entry name" value="DNA METHYLTRANSFERASE A"/>
    <property type="match status" value="1"/>
</dbReference>
<dbReference type="InterPro" id="IPR046818">
    <property type="entry name" value="MmeI_C"/>
</dbReference>
<dbReference type="InterPro" id="IPR046816">
    <property type="entry name" value="MmeI_Mtase"/>
</dbReference>
<dbReference type="GO" id="GO:0032259">
    <property type="term" value="P:methylation"/>
    <property type="evidence" value="ECO:0007669"/>
    <property type="project" value="UniProtKB-KW"/>
</dbReference>
<dbReference type="PANTHER" id="PTHR33841">
    <property type="entry name" value="DNA METHYLTRANSFERASE YEEA-RELATED"/>
    <property type="match status" value="1"/>
</dbReference>
<keyword evidence="11" id="KW-1185">Reference proteome</keyword>
<feature type="domain" description="MmeI-like C-terminal" evidence="8">
    <location>
        <begin position="826"/>
        <end position="906"/>
    </location>
</feature>
<dbReference type="InterPro" id="IPR046820">
    <property type="entry name" value="MmeI_TRD"/>
</dbReference>
<sequence>MPLSWNEIRARALAFAKEWADETSEDAEAKSFWDGFFAIYGLSRRRVASFEEPVRKSDGKGGFIDLLWKGVLLVEHKSRGKDLDRAYQQAIDYFPGLKERDLPRYVLVSDFARFRLYDLDQGQQHEFLLGDLPRHIRLFGFIAGYQTRSFGQEDPVNAKAAEHLGRLHDQLKAAGYDGHALEVLLVRVLFCLFAEDTAIFERRQFQDYVEQRTAEDGSDLGMHLAQFFQVLDTPLEKRPKTLDEQLAAFPYVNGRLFAEALAIAACDGAMRETLLDCCAVDWSRISPAVFGSLFQSIMDRQARRAIGAHYTSETNILRLIRPLFLDALRAEFDKAKGNKNRLFEFLKKLAGLRFLDPACGCGNFLVIAYRELRLLELDVLRHVRGQDSLSGGQMHLDIFQLVQINVDQFYGIEIEEWPARIAEVALWLTDHQMNLRVSEEFGAYYVRLPLRQAPHIVHGNALALDWNDVVPAERLAYLLGNPPFVGKHYQSRAQKAELLAVFDGLRGASDLDYVACWYRKAAEYMAANPAIGAAFVSTNSITQGEQVGILWPDLYRLGVKIHFAHRTFQWQSEARGKAAVHCVIVGFGLNEAAEKWLFDYETLRSEPHAIRAANINPYLADAPDVIAVKRQRPLAAVPVMRCGNKPSDGGHLLLTAEEKDSLLSDEPGAAPWLRRFVGSEEFINGIERWCLWLDGIPPDTLRKLPGVLARVEAVRDFRAQSSAEPTRRMADNPTRFFFVSQPAEDYILVPEVSSERRRYVPVGLMAAEVISSNKNYLIAEKNLYLLGVLQSAMHMTWMSTVGGRLKSDFQYSATLVYNTFPWPDPSDKPRAAVEAAAQAVLDARAAFPGATLADLYDPLTMPPDLLKAHQRLDRAVDAAYGAKAFKSEAERVAFLFQRYQALTSLLPAAKAPKRRRRSPAATE</sequence>
<keyword evidence="3 10" id="KW-0808">Transferase</keyword>
<dbReference type="InterPro" id="IPR029063">
    <property type="entry name" value="SAM-dependent_MTases_sf"/>
</dbReference>
<dbReference type="Pfam" id="PF20467">
    <property type="entry name" value="MmeI_C"/>
    <property type="match status" value="1"/>
</dbReference>